<dbReference type="AlphaFoldDB" id="A0A809SD40"/>
<evidence type="ECO:0008006" key="3">
    <source>
        <dbReference type="Google" id="ProtNLM"/>
    </source>
</evidence>
<dbReference type="InterPro" id="IPR052944">
    <property type="entry name" value="Sporulation_related"/>
</dbReference>
<dbReference type="Proteomes" id="UP000662873">
    <property type="component" value="Chromosome"/>
</dbReference>
<dbReference type="EMBL" id="AP021858">
    <property type="protein sequence ID" value="BBO22734.1"/>
    <property type="molecule type" value="Genomic_DNA"/>
</dbReference>
<dbReference type="KEGG" id="npy:NPRO_03290"/>
<evidence type="ECO:0000313" key="1">
    <source>
        <dbReference type="EMBL" id="BBO22734.1"/>
    </source>
</evidence>
<name>A0A809SD40_9BACT</name>
<protein>
    <recommendedName>
        <fullName evidence="3">MucB/RseB N-terminal domain-containing protein</fullName>
    </recommendedName>
</protein>
<dbReference type="PANTHER" id="PTHR37507">
    <property type="entry name" value="SPORULATION PROTEIN YDCC"/>
    <property type="match status" value="1"/>
</dbReference>
<organism evidence="1 2">
    <name type="scientific">Candidatus Nitrosymbiomonas proteolyticus</name>
    <dbReference type="NCBI Taxonomy" id="2608984"/>
    <lineage>
        <taxon>Bacteria</taxon>
        <taxon>Bacillati</taxon>
        <taxon>Armatimonadota</taxon>
        <taxon>Armatimonadota incertae sedis</taxon>
        <taxon>Candidatus Nitrosymbiomonas</taxon>
    </lineage>
</organism>
<sequence>MIGSLVSRLAFGALIALGILAAPLGARFDLGPEDLLLRYLDKGRYVTYSAIVEHRRGPGSRNVMQFKVEQDSKGRIKYTLLQPISMQGMVSVDDGKTWTNYHPDENRLMVQMSPRVKQQDPQERIKLAARNYSFELVRDVEVAGRKVLVVVAKPKSTDMPIREYSIDPFRNTLLKLEIKPPNDDEVVLMDTKSISYPRSIPSETFEITAAGNVRKITLDDPKPLESVRNPESLLGFRPVIPKALPDGFELLFSEIAGPEERQFLAVRITDGLVFSTVMQSKMRTEVRESRGGRDHQMTASGVAISVSGDIPEAVRKRILEAFVKANGGPLGPTWERPRFASSLYGTSPRFGFWKLN</sequence>
<accession>A0A809SD40</accession>
<reference evidence="1" key="1">
    <citation type="journal article" name="DNA Res.">
        <title>The physiological potential of anammox bacteria as revealed by their core genome structure.</title>
        <authorList>
            <person name="Okubo T."/>
            <person name="Toyoda A."/>
            <person name="Fukuhara K."/>
            <person name="Uchiyama I."/>
            <person name="Harigaya Y."/>
            <person name="Kuroiwa M."/>
            <person name="Suzuki T."/>
            <person name="Murakami Y."/>
            <person name="Suwa Y."/>
            <person name="Takami H."/>
        </authorList>
    </citation>
    <scope>NUCLEOTIDE SEQUENCE</scope>
    <source>
        <strain evidence="1">317325-2</strain>
    </source>
</reference>
<dbReference type="Gene3D" id="2.50.20.10">
    <property type="entry name" value="Lipoprotein localisation LolA/LolB/LppX"/>
    <property type="match status" value="1"/>
</dbReference>
<proteinExistence type="predicted"/>
<dbReference type="PANTHER" id="PTHR37507:SF2">
    <property type="entry name" value="SPORULATION PROTEIN YDCC"/>
    <property type="match status" value="1"/>
</dbReference>
<evidence type="ECO:0000313" key="2">
    <source>
        <dbReference type="Proteomes" id="UP000662873"/>
    </source>
</evidence>
<gene>
    <name evidence="1" type="ORF">NPRO_03290</name>
</gene>